<sequence length="178" mass="21044">MSWSEKLLEKLNRWEDFFAAVLYAALTISFIMGWLYIYFHVLLTDYSLALLGAIVITICITWIYGFINYKSKCFIPLLVLLSIGGVIHFMGHIFIFNDLIAGKVLTEAEFNEKWWTWFLRYNAGSYPPYMIAIFIYLIFDLLFYIFFSGHFQTFTEIQRKPKNLSYLDRELCLSIITI</sequence>
<accession>A0AC34FTZ3</accession>
<dbReference type="WBParaSite" id="ES5_v2.g20548.t1">
    <property type="protein sequence ID" value="ES5_v2.g20548.t1"/>
    <property type="gene ID" value="ES5_v2.g20548"/>
</dbReference>
<evidence type="ECO:0000313" key="2">
    <source>
        <dbReference type="WBParaSite" id="ES5_v2.g20548.t1"/>
    </source>
</evidence>
<proteinExistence type="predicted"/>
<evidence type="ECO:0000313" key="1">
    <source>
        <dbReference type="Proteomes" id="UP000887579"/>
    </source>
</evidence>
<organism evidence="1 2">
    <name type="scientific">Panagrolaimus sp. ES5</name>
    <dbReference type="NCBI Taxonomy" id="591445"/>
    <lineage>
        <taxon>Eukaryota</taxon>
        <taxon>Metazoa</taxon>
        <taxon>Ecdysozoa</taxon>
        <taxon>Nematoda</taxon>
        <taxon>Chromadorea</taxon>
        <taxon>Rhabditida</taxon>
        <taxon>Tylenchina</taxon>
        <taxon>Panagrolaimomorpha</taxon>
        <taxon>Panagrolaimoidea</taxon>
        <taxon>Panagrolaimidae</taxon>
        <taxon>Panagrolaimus</taxon>
    </lineage>
</organism>
<dbReference type="Proteomes" id="UP000887579">
    <property type="component" value="Unplaced"/>
</dbReference>
<reference evidence="2" key="1">
    <citation type="submission" date="2022-11" db="UniProtKB">
        <authorList>
            <consortium name="WormBaseParasite"/>
        </authorList>
    </citation>
    <scope>IDENTIFICATION</scope>
</reference>
<name>A0AC34FTZ3_9BILA</name>
<protein>
    <submittedName>
        <fullName evidence="2">Uncharacterized protein</fullName>
    </submittedName>
</protein>